<keyword evidence="3 8" id="KW-1003">Cell membrane</keyword>
<name>A4A5B4_9GAMM</name>
<keyword evidence="4 9" id="KW-0812">Transmembrane</keyword>
<accession>A4A5B4</accession>
<dbReference type="PIRSF" id="PIRSF018472">
    <property type="entry name" value="MreD_proteobac"/>
    <property type="match status" value="1"/>
</dbReference>
<sequence>MNAYWVILASLLFAAVLAVIPLTRALLWWRPEWILLVLVYWTIALPHRVGLVTALVVGLFVDVMEGAVIGQNMLSLSVVVTLAGLMYQRLRVFTLVQQSSVIFLLAGLHQLITQWLQGLQGGAVPGFGFLFPALSTALLWPLLMPLLRELRRSYKVH</sequence>
<gene>
    <name evidence="10" type="ORF">KT71_10167</name>
</gene>
<dbReference type="PANTHER" id="PTHR37484:SF1">
    <property type="entry name" value="ROD SHAPE-DETERMINING PROTEIN MRED"/>
    <property type="match status" value="1"/>
</dbReference>
<evidence type="ECO:0000256" key="6">
    <source>
        <dbReference type="ARBA" id="ARBA00022989"/>
    </source>
</evidence>
<dbReference type="STRING" id="314285.KT71_10167"/>
<evidence type="ECO:0000256" key="1">
    <source>
        <dbReference type="ARBA" id="ARBA00004651"/>
    </source>
</evidence>
<evidence type="ECO:0000256" key="9">
    <source>
        <dbReference type="SAM" id="Phobius"/>
    </source>
</evidence>
<feature type="transmembrane region" description="Helical" evidence="9">
    <location>
        <begin position="99"/>
        <end position="117"/>
    </location>
</feature>
<dbReference type="Proteomes" id="UP000019205">
    <property type="component" value="Chromosome"/>
</dbReference>
<keyword evidence="11" id="KW-1185">Reference proteome</keyword>
<proteinExistence type="inferred from homology"/>
<evidence type="ECO:0000313" key="10">
    <source>
        <dbReference type="EMBL" id="EAQ98985.2"/>
    </source>
</evidence>
<reference evidence="10 11" key="1">
    <citation type="journal article" date="2007" name="Proc. Natl. Acad. Sci. U.S.A.">
        <title>Characterization of a marine gammaproteobacterium capable of aerobic anoxygenic photosynthesis.</title>
        <authorList>
            <person name="Fuchs B.M."/>
            <person name="Spring S."/>
            <person name="Teeling H."/>
            <person name="Quast C."/>
            <person name="Wulf J."/>
            <person name="Schattenhofer M."/>
            <person name="Yan S."/>
            <person name="Ferriera S."/>
            <person name="Johnson J."/>
            <person name="Glockner F.O."/>
            <person name="Amann R."/>
        </authorList>
    </citation>
    <scope>NUCLEOTIDE SEQUENCE [LARGE SCALE GENOMIC DNA]</scope>
    <source>
        <strain evidence="10">KT71</strain>
    </source>
</reference>
<comment type="caution">
    <text evidence="10">The sequence shown here is derived from an EMBL/GenBank/DDBJ whole genome shotgun (WGS) entry which is preliminary data.</text>
</comment>
<evidence type="ECO:0000256" key="5">
    <source>
        <dbReference type="ARBA" id="ARBA00022960"/>
    </source>
</evidence>
<dbReference type="HOGENOM" id="CLU_119315_0_0_6"/>
<dbReference type="EMBL" id="AAOA02000003">
    <property type="protein sequence ID" value="EAQ98985.2"/>
    <property type="molecule type" value="Genomic_DNA"/>
</dbReference>
<comment type="similarity">
    <text evidence="2 8">Belongs to the MreD family.</text>
</comment>
<evidence type="ECO:0000256" key="7">
    <source>
        <dbReference type="ARBA" id="ARBA00023136"/>
    </source>
</evidence>
<evidence type="ECO:0000256" key="2">
    <source>
        <dbReference type="ARBA" id="ARBA00007776"/>
    </source>
</evidence>
<protein>
    <recommendedName>
        <fullName evidence="8">Rod shape-determining protein MreD</fullName>
    </recommendedName>
</protein>
<dbReference type="NCBIfam" id="TIGR03426">
    <property type="entry name" value="shape_MreD"/>
    <property type="match status" value="1"/>
</dbReference>
<dbReference type="GO" id="GO:0008360">
    <property type="term" value="P:regulation of cell shape"/>
    <property type="evidence" value="ECO:0007669"/>
    <property type="project" value="UniProtKB-UniRule"/>
</dbReference>
<dbReference type="Pfam" id="PF04093">
    <property type="entry name" value="MreD"/>
    <property type="match status" value="1"/>
</dbReference>
<keyword evidence="7 8" id="KW-0472">Membrane</keyword>
<keyword evidence="5 8" id="KW-0133">Cell shape</keyword>
<dbReference type="eggNOG" id="COG2891">
    <property type="taxonomic scope" value="Bacteria"/>
</dbReference>
<feature type="transmembrane region" description="Helical" evidence="9">
    <location>
        <begin position="129"/>
        <end position="147"/>
    </location>
</feature>
<feature type="transmembrane region" description="Helical" evidence="9">
    <location>
        <begin position="34"/>
        <end position="61"/>
    </location>
</feature>
<evidence type="ECO:0000256" key="4">
    <source>
        <dbReference type="ARBA" id="ARBA00022692"/>
    </source>
</evidence>
<feature type="transmembrane region" description="Helical" evidence="9">
    <location>
        <begin position="67"/>
        <end position="87"/>
    </location>
</feature>
<keyword evidence="8" id="KW-0997">Cell inner membrane</keyword>
<evidence type="ECO:0000256" key="8">
    <source>
        <dbReference type="PIRNR" id="PIRNR018472"/>
    </source>
</evidence>
<reference evidence="10 11" key="2">
    <citation type="journal article" date="2009" name="PLoS ONE">
        <title>The photosynthetic apparatus and its regulation in the aerobic gammaproteobacterium Congregibacter litoralis gen. nov., sp. nov.</title>
        <authorList>
            <person name="Spring S."/>
            <person name="Lunsdorf H."/>
            <person name="Fuchs B.M."/>
            <person name="Tindall B.J."/>
        </authorList>
    </citation>
    <scope>NUCLEOTIDE SEQUENCE [LARGE SCALE GENOMIC DNA]</scope>
    <source>
        <strain evidence="10">KT71</strain>
    </source>
</reference>
<feature type="transmembrane region" description="Helical" evidence="9">
    <location>
        <begin position="6"/>
        <end position="27"/>
    </location>
</feature>
<dbReference type="InterPro" id="IPR007227">
    <property type="entry name" value="Cell_shape_determining_MreD"/>
</dbReference>
<comment type="subcellular location">
    <subcellularLocation>
        <location evidence="8">Cell inner membrane</location>
    </subcellularLocation>
    <subcellularLocation>
        <location evidence="1">Cell membrane</location>
        <topology evidence="1">Multi-pass membrane protein</topology>
    </subcellularLocation>
</comment>
<dbReference type="InterPro" id="IPR026034">
    <property type="entry name" value="MreD_proteobac"/>
</dbReference>
<keyword evidence="6 9" id="KW-1133">Transmembrane helix</keyword>
<dbReference type="GO" id="GO:0005886">
    <property type="term" value="C:plasma membrane"/>
    <property type="evidence" value="ECO:0007669"/>
    <property type="project" value="UniProtKB-SubCell"/>
</dbReference>
<evidence type="ECO:0000313" key="11">
    <source>
        <dbReference type="Proteomes" id="UP000019205"/>
    </source>
</evidence>
<comment type="function">
    <text evidence="8">Involved in formation of the rod shape of the cell. May also contribute to regulation of formation of penicillin-binding proteins.</text>
</comment>
<dbReference type="AlphaFoldDB" id="A4A5B4"/>
<organism evidence="10 11">
    <name type="scientific">Congregibacter litoralis KT71</name>
    <dbReference type="NCBI Taxonomy" id="314285"/>
    <lineage>
        <taxon>Bacteria</taxon>
        <taxon>Pseudomonadati</taxon>
        <taxon>Pseudomonadota</taxon>
        <taxon>Gammaproteobacteria</taxon>
        <taxon>Cellvibrionales</taxon>
        <taxon>Halieaceae</taxon>
        <taxon>Congregibacter</taxon>
    </lineage>
</organism>
<dbReference type="PANTHER" id="PTHR37484">
    <property type="entry name" value="ROD SHAPE-DETERMINING PROTEIN MRED"/>
    <property type="match status" value="1"/>
</dbReference>
<evidence type="ECO:0000256" key="3">
    <source>
        <dbReference type="ARBA" id="ARBA00022475"/>
    </source>
</evidence>
<dbReference type="OrthoDB" id="6647425at2"/>